<organism evidence="12 13">
    <name type="scientific">Deinococcus koreensis</name>
    <dbReference type="NCBI Taxonomy" id="2054903"/>
    <lineage>
        <taxon>Bacteria</taxon>
        <taxon>Thermotogati</taxon>
        <taxon>Deinococcota</taxon>
        <taxon>Deinococci</taxon>
        <taxon>Deinococcales</taxon>
        <taxon>Deinococcaceae</taxon>
        <taxon>Deinococcus</taxon>
    </lineage>
</organism>
<dbReference type="InterPro" id="IPR051474">
    <property type="entry name" value="Anti-sigma-K/W_factor"/>
</dbReference>
<dbReference type="GO" id="GO:0005886">
    <property type="term" value="C:plasma membrane"/>
    <property type="evidence" value="ECO:0007669"/>
    <property type="project" value="UniProtKB-SubCell"/>
</dbReference>
<keyword evidence="5" id="KW-1133">Transmembrane helix</keyword>
<evidence type="ECO:0000313" key="13">
    <source>
        <dbReference type="Proteomes" id="UP000236379"/>
    </source>
</evidence>
<dbReference type="PANTHER" id="PTHR37461">
    <property type="entry name" value="ANTI-SIGMA-K FACTOR RSKA"/>
    <property type="match status" value="1"/>
</dbReference>
<proteinExistence type="predicted"/>
<dbReference type="GO" id="GO:0006417">
    <property type="term" value="P:regulation of translation"/>
    <property type="evidence" value="ECO:0007669"/>
    <property type="project" value="TreeGrafter"/>
</dbReference>
<comment type="subcellular location">
    <subcellularLocation>
        <location evidence="2">Cell membrane</location>
    </subcellularLocation>
    <subcellularLocation>
        <location evidence="1">Membrane</location>
        <topology evidence="1">Single-pass membrane protein</topology>
    </subcellularLocation>
</comment>
<gene>
    <name evidence="12" type="ORF">CVO96_19755</name>
</gene>
<evidence type="ECO:0000256" key="7">
    <source>
        <dbReference type="ARBA" id="ARBA00029829"/>
    </source>
</evidence>
<dbReference type="Proteomes" id="UP000236379">
    <property type="component" value="Unassembled WGS sequence"/>
</dbReference>
<feature type="region of interest" description="Disordered" evidence="9">
    <location>
        <begin position="211"/>
        <end position="230"/>
    </location>
</feature>
<evidence type="ECO:0000256" key="5">
    <source>
        <dbReference type="ARBA" id="ARBA00022989"/>
    </source>
</evidence>
<dbReference type="AlphaFoldDB" id="A0A2K3US49"/>
<keyword evidence="6" id="KW-0472">Membrane</keyword>
<evidence type="ECO:0000256" key="6">
    <source>
        <dbReference type="ARBA" id="ARBA00023136"/>
    </source>
</evidence>
<name>A0A2K3US49_9DEIO</name>
<evidence type="ECO:0000256" key="9">
    <source>
        <dbReference type="SAM" id="MobiDB-lite"/>
    </source>
</evidence>
<evidence type="ECO:0000256" key="4">
    <source>
        <dbReference type="ARBA" id="ARBA00022692"/>
    </source>
</evidence>
<evidence type="ECO:0000313" key="12">
    <source>
        <dbReference type="EMBL" id="PNY79363.1"/>
    </source>
</evidence>
<dbReference type="InterPro" id="IPR027383">
    <property type="entry name" value="Znf_put"/>
</dbReference>
<protein>
    <recommendedName>
        <fullName evidence="8">Regulator of SigK</fullName>
    </recommendedName>
    <alternativeName>
        <fullName evidence="7">Sigma-K anti-sigma factor RskA</fullName>
    </alternativeName>
</protein>
<dbReference type="InterPro" id="IPR041916">
    <property type="entry name" value="Anti_sigma_zinc_sf"/>
</dbReference>
<comment type="caution">
    <text evidence="12">The sequence shown here is derived from an EMBL/GenBank/DDBJ whole genome shotgun (WGS) entry which is preliminary data.</text>
</comment>
<keyword evidence="13" id="KW-1185">Reference proteome</keyword>
<sequence>MTHPTELLPGYVLGDLEQAELESVEAHLSGCSTCRAELARLQDALFSLADDLPDAALPSGGWERLQARRVAGASPFTTQPPLRAVPRLHRPRWPWLAAAAVLVLALTPLTTRLMTAPSPQTTAQRWEAQGASRLTLASPDGQAFGTLLVRPDGQALVILARPAPAGQVYQAWGRTGSGTGARVPVSLGLTGGTALQVGWRGYASVGISVEPAGGSPAPTRPLGRVALPGG</sequence>
<evidence type="ECO:0000256" key="3">
    <source>
        <dbReference type="ARBA" id="ARBA00022475"/>
    </source>
</evidence>
<evidence type="ECO:0000259" key="10">
    <source>
        <dbReference type="Pfam" id="PF10099"/>
    </source>
</evidence>
<feature type="domain" description="Anti-sigma K factor RskA C-terminal" evidence="10">
    <location>
        <begin position="96"/>
        <end position="224"/>
    </location>
</feature>
<accession>A0A2K3US49</accession>
<evidence type="ECO:0000256" key="2">
    <source>
        <dbReference type="ARBA" id="ARBA00004236"/>
    </source>
</evidence>
<reference evidence="12 13" key="1">
    <citation type="submission" date="2018-01" db="EMBL/GenBank/DDBJ databases">
        <title>Deinococcus koreensis sp. nov., a radiation-resistant bacterium isolated from river water.</title>
        <authorList>
            <person name="Choi A."/>
        </authorList>
    </citation>
    <scope>NUCLEOTIDE SEQUENCE [LARGE SCALE GENOMIC DNA]</scope>
    <source>
        <strain evidence="12 13">SJW1-2</strain>
    </source>
</reference>
<dbReference type="PANTHER" id="PTHR37461:SF1">
    <property type="entry name" value="ANTI-SIGMA-K FACTOR RSKA"/>
    <property type="match status" value="1"/>
</dbReference>
<dbReference type="Gene3D" id="1.10.10.1320">
    <property type="entry name" value="Anti-sigma factor, zinc-finger domain"/>
    <property type="match status" value="1"/>
</dbReference>
<evidence type="ECO:0000256" key="1">
    <source>
        <dbReference type="ARBA" id="ARBA00004167"/>
    </source>
</evidence>
<dbReference type="Pfam" id="PF13490">
    <property type="entry name" value="zf-HC2"/>
    <property type="match status" value="1"/>
</dbReference>
<keyword evidence="3" id="KW-1003">Cell membrane</keyword>
<dbReference type="EMBL" id="PPPD01000004">
    <property type="protein sequence ID" value="PNY79363.1"/>
    <property type="molecule type" value="Genomic_DNA"/>
</dbReference>
<dbReference type="Pfam" id="PF10099">
    <property type="entry name" value="RskA_C"/>
    <property type="match status" value="1"/>
</dbReference>
<dbReference type="OrthoDB" id="64646at2"/>
<feature type="domain" description="Putative zinc-finger" evidence="11">
    <location>
        <begin position="6"/>
        <end position="35"/>
    </location>
</feature>
<evidence type="ECO:0000259" key="11">
    <source>
        <dbReference type="Pfam" id="PF13490"/>
    </source>
</evidence>
<evidence type="ECO:0000256" key="8">
    <source>
        <dbReference type="ARBA" id="ARBA00030803"/>
    </source>
</evidence>
<dbReference type="RefSeq" id="WP_103314190.1">
    <property type="nucleotide sequence ID" value="NZ_PPPD01000004.1"/>
</dbReference>
<dbReference type="InterPro" id="IPR018764">
    <property type="entry name" value="RskA_C"/>
</dbReference>
<dbReference type="GO" id="GO:0016989">
    <property type="term" value="F:sigma factor antagonist activity"/>
    <property type="evidence" value="ECO:0007669"/>
    <property type="project" value="TreeGrafter"/>
</dbReference>
<keyword evidence="4" id="KW-0812">Transmembrane</keyword>